<proteinExistence type="predicted"/>
<evidence type="ECO:0000313" key="2">
    <source>
        <dbReference type="EMBL" id="KAF5764597.1"/>
    </source>
</evidence>
<sequence>MDLGREARRVQLGEDDLHGAGAATGLGGGEFGAATGLGGGEFGAAAGGRGWGRAPYLLVLLFNMCINHFLQILWLSYEGLLRR</sequence>
<dbReference type="Proteomes" id="UP000215914">
    <property type="component" value="Chromosome 15"/>
</dbReference>
<dbReference type="EMBL" id="CM007904">
    <property type="protein sequence ID" value="OTF95209.1"/>
    <property type="molecule type" value="Genomic_DNA"/>
</dbReference>
<dbReference type="Gramene" id="mRNA:HanXRQr2_Chr15g0693951">
    <property type="protein sequence ID" value="mRNA:HanXRQr2_Chr15g0693951"/>
    <property type="gene ID" value="HanXRQr2_Chr15g0693951"/>
</dbReference>
<evidence type="ECO:0000256" key="1">
    <source>
        <dbReference type="SAM" id="Phobius"/>
    </source>
</evidence>
<gene>
    <name evidence="3" type="ORF">HannXRQ_Chr15g0480581</name>
    <name evidence="2" type="ORF">HanXRQr2_Chr15g0693951</name>
</gene>
<keyword evidence="1" id="KW-0472">Membrane</keyword>
<keyword evidence="1" id="KW-1133">Transmembrane helix</keyword>
<feature type="transmembrane region" description="Helical" evidence="1">
    <location>
        <begin position="56"/>
        <end position="77"/>
    </location>
</feature>
<reference evidence="2 4" key="1">
    <citation type="journal article" date="2017" name="Nature">
        <title>The sunflower genome provides insights into oil metabolism, flowering and Asterid evolution.</title>
        <authorList>
            <person name="Badouin H."/>
            <person name="Gouzy J."/>
            <person name="Grassa C.J."/>
            <person name="Murat F."/>
            <person name="Staton S.E."/>
            <person name="Cottret L."/>
            <person name="Lelandais-Briere C."/>
            <person name="Owens G.L."/>
            <person name="Carrere S."/>
            <person name="Mayjonade B."/>
            <person name="Legrand L."/>
            <person name="Gill N."/>
            <person name="Kane N.C."/>
            <person name="Bowers J.E."/>
            <person name="Hubner S."/>
            <person name="Bellec A."/>
            <person name="Berard A."/>
            <person name="Berges H."/>
            <person name="Blanchet N."/>
            <person name="Boniface M.C."/>
            <person name="Brunel D."/>
            <person name="Catrice O."/>
            <person name="Chaidir N."/>
            <person name="Claudel C."/>
            <person name="Donnadieu C."/>
            <person name="Faraut T."/>
            <person name="Fievet G."/>
            <person name="Helmstetter N."/>
            <person name="King M."/>
            <person name="Knapp S.J."/>
            <person name="Lai Z."/>
            <person name="Le Paslier M.C."/>
            <person name="Lippi Y."/>
            <person name="Lorenzon L."/>
            <person name="Mandel J.R."/>
            <person name="Marage G."/>
            <person name="Marchand G."/>
            <person name="Marquand E."/>
            <person name="Bret-Mestries E."/>
            <person name="Morien E."/>
            <person name="Nambeesan S."/>
            <person name="Nguyen T."/>
            <person name="Pegot-Espagnet P."/>
            <person name="Pouilly N."/>
            <person name="Raftis F."/>
            <person name="Sallet E."/>
            <person name="Schiex T."/>
            <person name="Thomas J."/>
            <person name="Vandecasteele C."/>
            <person name="Vares D."/>
            <person name="Vear F."/>
            <person name="Vautrin S."/>
            <person name="Crespi M."/>
            <person name="Mangin B."/>
            <person name="Burke J.M."/>
            <person name="Salse J."/>
            <person name="Munos S."/>
            <person name="Vincourt P."/>
            <person name="Rieseberg L.H."/>
            <person name="Langlade N.B."/>
        </authorList>
    </citation>
    <scope>NUCLEOTIDE SEQUENCE [LARGE SCALE GENOMIC DNA]</scope>
    <source>
        <strain evidence="4">cv. SF193</strain>
        <tissue evidence="2">Leaves</tissue>
    </source>
</reference>
<organism evidence="3 4">
    <name type="scientific">Helianthus annuus</name>
    <name type="common">Common sunflower</name>
    <dbReference type="NCBI Taxonomy" id="4232"/>
    <lineage>
        <taxon>Eukaryota</taxon>
        <taxon>Viridiplantae</taxon>
        <taxon>Streptophyta</taxon>
        <taxon>Embryophyta</taxon>
        <taxon>Tracheophyta</taxon>
        <taxon>Spermatophyta</taxon>
        <taxon>Magnoliopsida</taxon>
        <taxon>eudicotyledons</taxon>
        <taxon>Gunneridae</taxon>
        <taxon>Pentapetalae</taxon>
        <taxon>asterids</taxon>
        <taxon>campanulids</taxon>
        <taxon>Asterales</taxon>
        <taxon>Asteraceae</taxon>
        <taxon>Asteroideae</taxon>
        <taxon>Heliantheae alliance</taxon>
        <taxon>Heliantheae</taxon>
        <taxon>Helianthus</taxon>
    </lineage>
</organism>
<accession>A0A251S8N0</accession>
<protein>
    <submittedName>
        <fullName evidence="3">Uncharacterized protein</fullName>
    </submittedName>
</protein>
<keyword evidence="1" id="KW-0812">Transmembrane</keyword>
<dbReference type="EMBL" id="MNCJ02000330">
    <property type="protein sequence ID" value="KAF5764597.1"/>
    <property type="molecule type" value="Genomic_DNA"/>
</dbReference>
<evidence type="ECO:0000313" key="3">
    <source>
        <dbReference type="EMBL" id="OTF95209.1"/>
    </source>
</evidence>
<name>A0A251S8N0_HELAN</name>
<dbReference type="AlphaFoldDB" id="A0A251S8N0"/>
<evidence type="ECO:0000313" key="4">
    <source>
        <dbReference type="Proteomes" id="UP000215914"/>
    </source>
</evidence>
<reference evidence="2" key="3">
    <citation type="submission" date="2020-06" db="EMBL/GenBank/DDBJ databases">
        <title>Helianthus annuus Genome sequencing and assembly Release 2.</title>
        <authorList>
            <person name="Gouzy J."/>
            <person name="Langlade N."/>
            <person name="Munos S."/>
        </authorList>
    </citation>
    <scope>NUCLEOTIDE SEQUENCE</scope>
    <source>
        <tissue evidence="2">Leaves</tissue>
    </source>
</reference>
<reference evidence="3" key="2">
    <citation type="submission" date="2017-02" db="EMBL/GenBank/DDBJ databases">
        <title>Sunflower complete genome.</title>
        <authorList>
            <person name="Langlade N."/>
            <person name="Munos S."/>
        </authorList>
    </citation>
    <scope>NUCLEOTIDE SEQUENCE [LARGE SCALE GENOMIC DNA]</scope>
    <source>
        <tissue evidence="3">Leaves</tissue>
    </source>
</reference>
<keyword evidence="4" id="KW-1185">Reference proteome</keyword>
<dbReference type="InParanoid" id="A0A251S8N0"/>